<evidence type="ECO:0000313" key="2">
    <source>
        <dbReference type="Proteomes" id="UP001516023"/>
    </source>
</evidence>
<dbReference type="AlphaFoldDB" id="A0ABD3QAG4"/>
<dbReference type="PANTHER" id="PTHR43642">
    <property type="entry name" value="HYBRID SIGNAL TRANSDUCTION HISTIDINE KINASE G"/>
    <property type="match status" value="1"/>
</dbReference>
<accession>A0ABD3QAG4</accession>
<dbReference type="Proteomes" id="UP001516023">
    <property type="component" value="Unassembled WGS sequence"/>
</dbReference>
<dbReference type="InterPro" id="IPR053159">
    <property type="entry name" value="Hybrid_Histidine_Kinase"/>
</dbReference>
<protein>
    <submittedName>
        <fullName evidence="1">Uncharacterized protein</fullName>
    </submittedName>
</protein>
<reference evidence="1 2" key="1">
    <citation type="journal article" date="2020" name="G3 (Bethesda)">
        <title>Improved Reference Genome for Cyclotella cryptica CCMP332, a Model for Cell Wall Morphogenesis, Salinity Adaptation, and Lipid Production in Diatoms (Bacillariophyta).</title>
        <authorList>
            <person name="Roberts W.R."/>
            <person name="Downey K.M."/>
            <person name="Ruck E.C."/>
            <person name="Traller J.C."/>
            <person name="Alverson A.J."/>
        </authorList>
    </citation>
    <scope>NUCLEOTIDE SEQUENCE [LARGE SCALE GENOMIC DNA]</scope>
    <source>
        <strain evidence="1 2">CCMP332</strain>
    </source>
</reference>
<evidence type="ECO:0000313" key="1">
    <source>
        <dbReference type="EMBL" id="KAL3796581.1"/>
    </source>
</evidence>
<comment type="caution">
    <text evidence="1">The sequence shown here is derived from an EMBL/GenBank/DDBJ whole genome shotgun (WGS) entry which is preliminary data.</text>
</comment>
<sequence>MAQITDSVDMGLSILSQLGHELPISSTLKDAMSLVKQTLQDLDVPDNELLSYKKMTDTRHLLAMKCLAKLEMTTGMVDSLLHPIVTCEMIKLTIHFGLSPTTPVGFAYFAGILLKQGDMLAGFRFAKLAMQMLDQVGSKEFAGKMHAFSSVVTDSIEYLIFALFLHHMLAGDVILRSTQVLCFHLPLLSVNEYRLHGQEVALAVGDVPFACGLKLIYCVTMFWAGSNLLTVKNVYAQDSRYMKGQNHLTTYNCIILSYHSILALIGEPIKEEVMEDQLTNPFQRLT</sequence>
<dbReference type="PANTHER" id="PTHR43642:SF1">
    <property type="entry name" value="HYBRID SIGNAL TRANSDUCTION HISTIDINE KINASE G"/>
    <property type="match status" value="1"/>
</dbReference>
<proteinExistence type="predicted"/>
<gene>
    <name evidence="1" type="ORF">HJC23_009712</name>
</gene>
<organism evidence="1 2">
    <name type="scientific">Cyclotella cryptica</name>
    <dbReference type="NCBI Taxonomy" id="29204"/>
    <lineage>
        <taxon>Eukaryota</taxon>
        <taxon>Sar</taxon>
        <taxon>Stramenopiles</taxon>
        <taxon>Ochrophyta</taxon>
        <taxon>Bacillariophyta</taxon>
        <taxon>Coscinodiscophyceae</taxon>
        <taxon>Thalassiosirophycidae</taxon>
        <taxon>Stephanodiscales</taxon>
        <taxon>Stephanodiscaceae</taxon>
        <taxon>Cyclotella</taxon>
    </lineage>
</organism>
<name>A0ABD3QAG4_9STRA</name>
<dbReference type="EMBL" id="JABMIG020000062">
    <property type="protein sequence ID" value="KAL3796581.1"/>
    <property type="molecule type" value="Genomic_DNA"/>
</dbReference>
<keyword evidence="2" id="KW-1185">Reference proteome</keyword>